<proteinExistence type="predicted"/>
<dbReference type="PANTHER" id="PTHR35936">
    <property type="entry name" value="MEMBRANE-BOUND LYTIC MUREIN TRANSGLYCOSYLASE F"/>
    <property type="match status" value="1"/>
</dbReference>
<dbReference type="AlphaFoldDB" id="A0A6P2G800"/>
<accession>A0A6P2G800</accession>
<evidence type="ECO:0000256" key="1">
    <source>
        <dbReference type="ARBA" id="ARBA00022729"/>
    </source>
</evidence>
<dbReference type="PANTHER" id="PTHR35936:SF17">
    <property type="entry name" value="ARGININE-BINDING EXTRACELLULAR PROTEIN ARTP"/>
    <property type="match status" value="1"/>
</dbReference>
<dbReference type="SUPFAM" id="SSF53850">
    <property type="entry name" value="Periplasmic binding protein-like II"/>
    <property type="match status" value="1"/>
</dbReference>
<sequence>MFQRGAESLGSFAMSARFSLRHFLRGALVPLTFACSLASAAPLQTVRPGTLLVGSDLTYPPYAYLEAGKPAGFDAEFSRMLARHLKLEPVFLDTRFPDLILGMKARRFDVVASALYVTPDREKQVDFVPYLKTGAALLVAKGSAFLPKTPQDLCGKRVGSIKGASWTPKLRTVSQDTCKAAGRGEIAILEFPTSPEATSALMSKAVDVQIEDAAVAQGIPKQTNGRVEISSTTLLYPIVIGLGVTKGDSGLQGALEGALNDAKRSGEYGSLVKKYGLQAPTPADVAGALGTAK</sequence>
<name>A0A6P2G800_9BURK</name>
<evidence type="ECO:0000313" key="4">
    <source>
        <dbReference type="Proteomes" id="UP000494201"/>
    </source>
</evidence>
<protein>
    <submittedName>
        <fullName evidence="3">Flagellar motor switch protein FliY</fullName>
    </submittedName>
</protein>
<evidence type="ECO:0000313" key="3">
    <source>
        <dbReference type="EMBL" id="VVU49840.1"/>
    </source>
</evidence>
<keyword evidence="3" id="KW-0966">Cell projection</keyword>
<reference evidence="3 4" key="1">
    <citation type="submission" date="2019-09" db="EMBL/GenBank/DDBJ databases">
        <authorList>
            <person name="Depoorter E."/>
        </authorList>
    </citation>
    <scope>NUCLEOTIDE SEQUENCE [LARGE SCALE GENOMIC DNA]</scope>
    <source>
        <strain evidence="3">LMG 20980</strain>
    </source>
</reference>
<dbReference type="EMBL" id="CABVLY010000008">
    <property type="protein sequence ID" value="VVU49840.1"/>
    <property type="molecule type" value="Genomic_DNA"/>
</dbReference>
<keyword evidence="3" id="KW-0969">Cilium</keyword>
<organism evidence="3 4">
    <name type="scientific">Burkholderia anthina</name>
    <dbReference type="NCBI Taxonomy" id="179879"/>
    <lineage>
        <taxon>Bacteria</taxon>
        <taxon>Pseudomonadati</taxon>
        <taxon>Pseudomonadota</taxon>
        <taxon>Betaproteobacteria</taxon>
        <taxon>Burkholderiales</taxon>
        <taxon>Burkholderiaceae</taxon>
        <taxon>Burkholderia</taxon>
        <taxon>Burkholderia cepacia complex</taxon>
    </lineage>
</organism>
<evidence type="ECO:0000259" key="2">
    <source>
        <dbReference type="SMART" id="SM00062"/>
    </source>
</evidence>
<feature type="domain" description="Solute-binding protein family 3/N-terminal" evidence="2">
    <location>
        <begin position="50"/>
        <end position="279"/>
    </location>
</feature>
<dbReference type="CDD" id="cd01004">
    <property type="entry name" value="PBP2_MidA_like"/>
    <property type="match status" value="1"/>
</dbReference>
<dbReference type="Proteomes" id="UP000494201">
    <property type="component" value="Unassembled WGS sequence"/>
</dbReference>
<dbReference type="Gene3D" id="3.40.190.10">
    <property type="entry name" value="Periplasmic binding protein-like II"/>
    <property type="match status" value="2"/>
</dbReference>
<gene>
    <name evidence="3" type="ORF">BAN20980_02547</name>
</gene>
<keyword evidence="3" id="KW-0282">Flagellum</keyword>
<dbReference type="InterPro" id="IPR001638">
    <property type="entry name" value="Solute-binding_3/MltF_N"/>
</dbReference>
<keyword evidence="1" id="KW-0732">Signal</keyword>
<dbReference type="Pfam" id="PF00497">
    <property type="entry name" value="SBP_bac_3"/>
    <property type="match status" value="1"/>
</dbReference>
<dbReference type="SMART" id="SM00062">
    <property type="entry name" value="PBPb"/>
    <property type="match status" value="1"/>
</dbReference>